<gene>
    <name evidence="2" type="ORF">ABZV61_07135</name>
</gene>
<feature type="region of interest" description="Disordered" evidence="1">
    <location>
        <begin position="25"/>
        <end position="79"/>
    </location>
</feature>
<keyword evidence="3" id="KW-1185">Reference proteome</keyword>
<dbReference type="Proteomes" id="UP001550044">
    <property type="component" value="Unassembled WGS sequence"/>
</dbReference>
<evidence type="ECO:0000313" key="2">
    <source>
        <dbReference type="EMBL" id="MET8432574.1"/>
    </source>
</evidence>
<sequence length="109" mass="12145">MSIGHTLLESGQRHGCDLKRTFDEKFGHGRPLHSDQACSTPPRLPKHGLGLVDTRRAERPRGRHARTGRGGGPAGRLSCDHTLFHQEAGLRRLELTEAHLDRPSEEVTR</sequence>
<organism evidence="2 3">
    <name type="scientific">Streptomyces sp. 900116325</name>
    <dbReference type="NCBI Taxonomy" id="3154295"/>
    <lineage>
        <taxon>Bacteria</taxon>
        <taxon>Bacillati</taxon>
        <taxon>Actinomycetota</taxon>
        <taxon>Actinomycetes</taxon>
        <taxon>Kitasatosporales</taxon>
        <taxon>Streptomycetaceae</taxon>
        <taxon>Streptomyces</taxon>
    </lineage>
</organism>
<dbReference type="RefSeq" id="WP_356495982.1">
    <property type="nucleotide sequence ID" value="NZ_JBEXEF010000077.1"/>
</dbReference>
<protein>
    <submittedName>
        <fullName evidence="2">Uncharacterized protein</fullName>
    </submittedName>
</protein>
<reference evidence="2 3" key="1">
    <citation type="submission" date="2024-06" db="EMBL/GenBank/DDBJ databases">
        <title>The Natural Products Discovery Center: Release of the First 8490 Sequenced Strains for Exploring Actinobacteria Biosynthetic Diversity.</title>
        <authorList>
            <person name="Kalkreuter E."/>
            <person name="Kautsar S.A."/>
            <person name="Yang D."/>
            <person name="Bader C.D."/>
            <person name="Teijaro C.N."/>
            <person name="Fluegel L."/>
            <person name="Davis C.M."/>
            <person name="Simpson J.R."/>
            <person name="Lauterbach L."/>
            <person name="Steele A.D."/>
            <person name="Gui C."/>
            <person name="Meng S."/>
            <person name="Li G."/>
            <person name="Viehrig K."/>
            <person name="Ye F."/>
            <person name="Su P."/>
            <person name="Kiefer A.F."/>
            <person name="Nichols A."/>
            <person name="Cepeda A.J."/>
            <person name="Yan W."/>
            <person name="Fan B."/>
            <person name="Jiang Y."/>
            <person name="Adhikari A."/>
            <person name="Zheng C.-J."/>
            <person name="Schuster L."/>
            <person name="Cowan T.M."/>
            <person name="Smanski M.J."/>
            <person name="Chevrette M.G."/>
            <person name="De Carvalho L.P.S."/>
            <person name="Shen B."/>
        </authorList>
    </citation>
    <scope>NUCLEOTIDE SEQUENCE [LARGE SCALE GENOMIC DNA]</scope>
    <source>
        <strain evidence="2 3">NPDC005137</strain>
    </source>
</reference>
<comment type="caution">
    <text evidence="2">The sequence shown here is derived from an EMBL/GenBank/DDBJ whole genome shotgun (WGS) entry which is preliminary data.</text>
</comment>
<dbReference type="EMBL" id="JBEXIP010000004">
    <property type="protein sequence ID" value="MET8432574.1"/>
    <property type="molecule type" value="Genomic_DNA"/>
</dbReference>
<accession>A0ABV2U526</accession>
<name>A0ABV2U526_9ACTN</name>
<proteinExistence type="predicted"/>
<evidence type="ECO:0000313" key="3">
    <source>
        <dbReference type="Proteomes" id="UP001550044"/>
    </source>
</evidence>
<evidence type="ECO:0000256" key="1">
    <source>
        <dbReference type="SAM" id="MobiDB-lite"/>
    </source>
</evidence>